<keyword evidence="7" id="KW-1185">Reference proteome</keyword>
<evidence type="ECO:0000256" key="3">
    <source>
        <dbReference type="ARBA" id="ARBA00022490"/>
    </source>
</evidence>
<keyword evidence="3" id="KW-0963">Cytoplasm</keyword>
<dbReference type="PROSITE" id="PS50993">
    <property type="entry name" value="NIDOGEN_G2"/>
    <property type="match status" value="1"/>
</dbReference>
<dbReference type="STRING" id="1344003.SAMN05445060_3088"/>
<evidence type="ECO:0000259" key="5">
    <source>
        <dbReference type="PROSITE" id="PS50993"/>
    </source>
</evidence>
<evidence type="ECO:0000256" key="4">
    <source>
        <dbReference type="ARBA" id="ARBA00023186"/>
    </source>
</evidence>
<dbReference type="EMBL" id="FTNT01000009">
    <property type="protein sequence ID" value="SIS15603.1"/>
    <property type="molecule type" value="Genomic_DNA"/>
</dbReference>
<dbReference type="AlphaFoldDB" id="A0A1N7GSM6"/>
<sequence length="272" mass="28991">MNLTVFADDVSSETVLTAAQWTRLGEHADVQTWPVVLDLEPRFDTHAERAAAARDHDAALTAAGLFDHGEVDADLRSALTVVADPERMLAVRRFAGDGTVRACLARRGDAHVWLVRTGDTIRLRRPGVADDTDIVALITTLLGAHDTPDFVGISAPAEELAGRLNSCETTANYADALYAVGAGQQDAVVVASALQACDAHTEIVAEQRVDGVVSSSLGALAIFESPRGRIVAGPSMSPDGRVWTTLSRGTSHRIGQALHLLIETLPDSRWMP</sequence>
<dbReference type="Pfam" id="PF14011">
    <property type="entry name" value="ESX-1_EspG"/>
    <property type="match status" value="1"/>
</dbReference>
<accession>A0A1N7GSM6</accession>
<comment type="subcellular location">
    <subcellularLocation>
        <location evidence="1">Cytoplasm</location>
    </subcellularLocation>
</comment>
<evidence type="ECO:0000256" key="2">
    <source>
        <dbReference type="ARBA" id="ARBA00006411"/>
    </source>
</evidence>
<proteinExistence type="inferred from homology"/>
<feature type="domain" description="Nidogen G2 beta-barrel" evidence="5">
    <location>
        <begin position="205"/>
        <end position="272"/>
    </location>
</feature>
<gene>
    <name evidence="6" type="ORF">SAMN05445060_3088</name>
</gene>
<comment type="similarity">
    <text evidence="2">Belongs to the EspG family.</text>
</comment>
<dbReference type="InterPro" id="IPR025734">
    <property type="entry name" value="EspG"/>
</dbReference>
<evidence type="ECO:0000313" key="6">
    <source>
        <dbReference type="EMBL" id="SIS15603.1"/>
    </source>
</evidence>
<dbReference type="Proteomes" id="UP000186218">
    <property type="component" value="Unassembled WGS sequence"/>
</dbReference>
<dbReference type="InterPro" id="IPR006605">
    <property type="entry name" value="G2_nidogen/fibulin_G2F"/>
</dbReference>
<evidence type="ECO:0000313" key="7">
    <source>
        <dbReference type="Proteomes" id="UP000186218"/>
    </source>
</evidence>
<keyword evidence="4" id="KW-0143">Chaperone</keyword>
<dbReference type="RefSeq" id="WP_234974419.1">
    <property type="nucleotide sequence ID" value="NZ_FTNT01000009.1"/>
</dbReference>
<protein>
    <submittedName>
        <fullName evidence="6">EspG family protein</fullName>
    </submittedName>
</protein>
<evidence type="ECO:0000256" key="1">
    <source>
        <dbReference type="ARBA" id="ARBA00004496"/>
    </source>
</evidence>
<reference evidence="6 7" key="1">
    <citation type="submission" date="2017-01" db="EMBL/GenBank/DDBJ databases">
        <authorList>
            <person name="Mah S.A."/>
            <person name="Swanson W.J."/>
            <person name="Moy G.W."/>
            <person name="Vacquier V.D."/>
        </authorList>
    </citation>
    <scope>NUCLEOTIDE SEQUENCE [LARGE SCALE GENOMIC DNA]</scope>
    <source>
        <strain evidence="6 7">CPCC 203464</strain>
    </source>
</reference>
<name>A0A1N7GSM6_9NOCA</name>
<organism evidence="6 7">
    <name type="scientific">Williamsia sterculiae</name>
    <dbReference type="NCBI Taxonomy" id="1344003"/>
    <lineage>
        <taxon>Bacteria</taxon>
        <taxon>Bacillati</taxon>
        <taxon>Actinomycetota</taxon>
        <taxon>Actinomycetes</taxon>
        <taxon>Mycobacteriales</taxon>
        <taxon>Nocardiaceae</taxon>
        <taxon>Williamsia</taxon>
    </lineage>
</organism>